<sequence>MEDSLEKSLDQIQRQKVLRCINAFNCEIMSIYFNVFPIAGTGSYCEGNMRRNNSRFLWIFRQPLNIKYYLTALPSRKWMVRKKNIRNILSCSAGSDLRSLIFD</sequence>
<keyword evidence="2" id="KW-1185">Reference proteome</keyword>
<reference evidence="1 2" key="1">
    <citation type="journal article" date="2014" name="Nature">
        <title>The genome of the recently domesticated crop plant sugar beet (Beta vulgaris).</title>
        <authorList>
            <person name="Dohm J.C."/>
            <person name="Minoche A.E."/>
            <person name="Holtgrawe D."/>
            <person name="Capella-Gutierrez S."/>
            <person name="Zakrzewski F."/>
            <person name="Tafer H."/>
            <person name="Rupp O."/>
            <person name="Sorensen T.R."/>
            <person name="Stracke R."/>
            <person name="Reinhardt R."/>
            <person name="Goesmann A."/>
            <person name="Kraft T."/>
            <person name="Schulz B."/>
            <person name="Stadler P.F."/>
            <person name="Schmidt T."/>
            <person name="Gabaldon T."/>
            <person name="Lehrach H."/>
            <person name="Weisshaar B."/>
            <person name="Himmelbauer H."/>
        </authorList>
    </citation>
    <scope>NUCLEOTIDE SEQUENCE [LARGE SCALE GENOMIC DNA]</scope>
    <source>
        <tissue evidence="1">Taproot</tissue>
    </source>
</reference>
<proteinExistence type="predicted"/>
<dbReference type="AlphaFoldDB" id="A0A0J8CVG1"/>
<dbReference type="Proteomes" id="UP000035740">
    <property type="component" value="Chromosome 2"/>
</dbReference>
<accession>A0A0J8CVG1</accession>
<dbReference type="EMBL" id="KQ090044">
    <property type="protein sequence ID" value="KMT17587.1"/>
    <property type="molecule type" value="Genomic_DNA"/>
</dbReference>
<protein>
    <submittedName>
        <fullName evidence="1">Uncharacterized protein</fullName>
    </submittedName>
</protein>
<dbReference type="Gramene" id="KMT17587">
    <property type="protein sequence ID" value="KMT17587"/>
    <property type="gene ID" value="BVRB_2g036850"/>
</dbReference>
<evidence type="ECO:0000313" key="1">
    <source>
        <dbReference type="EMBL" id="KMT17587.1"/>
    </source>
</evidence>
<gene>
    <name evidence="1" type="ORF">BVRB_2g036850</name>
</gene>
<evidence type="ECO:0000313" key="2">
    <source>
        <dbReference type="Proteomes" id="UP000035740"/>
    </source>
</evidence>
<name>A0A0J8CVG1_BETVV</name>
<organism evidence="1 2">
    <name type="scientific">Beta vulgaris subsp. vulgaris</name>
    <name type="common">Beet</name>
    <dbReference type="NCBI Taxonomy" id="3555"/>
    <lineage>
        <taxon>Eukaryota</taxon>
        <taxon>Viridiplantae</taxon>
        <taxon>Streptophyta</taxon>
        <taxon>Embryophyta</taxon>
        <taxon>Tracheophyta</taxon>
        <taxon>Spermatophyta</taxon>
        <taxon>Magnoliopsida</taxon>
        <taxon>eudicotyledons</taxon>
        <taxon>Gunneridae</taxon>
        <taxon>Pentapetalae</taxon>
        <taxon>Caryophyllales</taxon>
        <taxon>Chenopodiaceae</taxon>
        <taxon>Betoideae</taxon>
        <taxon>Beta</taxon>
    </lineage>
</organism>